<sequence>MKAVPKKQALLALEALPVDSGNRRNSRSNSLRATAPATVSFQRAKQVPTRRY</sequence>
<evidence type="ECO:0000313" key="2">
    <source>
        <dbReference type="EMBL" id="CAB0004829.1"/>
    </source>
</evidence>
<evidence type="ECO:0000256" key="1">
    <source>
        <dbReference type="SAM" id="MobiDB-lite"/>
    </source>
</evidence>
<feature type="region of interest" description="Disordered" evidence="1">
    <location>
        <begin position="19"/>
        <end position="52"/>
    </location>
</feature>
<dbReference type="Proteomes" id="UP000479000">
    <property type="component" value="Unassembled WGS sequence"/>
</dbReference>
<accession>A0A6H5GTH0</accession>
<dbReference type="EMBL" id="CADCXU010015298">
    <property type="protein sequence ID" value="CAB0004829.1"/>
    <property type="molecule type" value="Genomic_DNA"/>
</dbReference>
<name>A0A6H5GTH0_9HEMI</name>
<keyword evidence="3" id="KW-1185">Reference proteome</keyword>
<feature type="non-terminal residue" evidence="2">
    <location>
        <position position="52"/>
    </location>
</feature>
<evidence type="ECO:0000313" key="3">
    <source>
        <dbReference type="Proteomes" id="UP000479000"/>
    </source>
</evidence>
<dbReference type="AlphaFoldDB" id="A0A6H5GTH0"/>
<gene>
    <name evidence="2" type="ORF">NTEN_LOCUS10306</name>
</gene>
<protein>
    <submittedName>
        <fullName evidence="2">Uncharacterized protein</fullName>
    </submittedName>
</protein>
<organism evidence="2 3">
    <name type="scientific">Nesidiocoris tenuis</name>
    <dbReference type="NCBI Taxonomy" id="355587"/>
    <lineage>
        <taxon>Eukaryota</taxon>
        <taxon>Metazoa</taxon>
        <taxon>Ecdysozoa</taxon>
        <taxon>Arthropoda</taxon>
        <taxon>Hexapoda</taxon>
        <taxon>Insecta</taxon>
        <taxon>Pterygota</taxon>
        <taxon>Neoptera</taxon>
        <taxon>Paraneoptera</taxon>
        <taxon>Hemiptera</taxon>
        <taxon>Heteroptera</taxon>
        <taxon>Panheteroptera</taxon>
        <taxon>Cimicomorpha</taxon>
        <taxon>Miridae</taxon>
        <taxon>Dicyphina</taxon>
        <taxon>Nesidiocoris</taxon>
    </lineage>
</organism>
<reference evidence="2 3" key="1">
    <citation type="submission" date="2020-02" db="EMBL/GenBank/DDBJ databases">
        <authorList>
            <person name="Ferguson B K."/>
        </authorList>
    </citation>
    <scope>NUCLEOTIDE SEQUENCE [LARGE SCALE GENOMIC DNA]</scope>
</reference>
<proteinExistence type="predicted"/>